<proteinExistence type="predicted"/>
<name>A0ABV5MMK5_9ACTN</name>
<dbReference type="Gene3D" id="1.10.10.10">
    <property type="entry name" value="Winged helix-like DNA-binding domain superfamily/Winged helix DNA-binding domain"/>
    <property type="match status" value="1"/>
</dbReference>
<dbReference type="Pfam" id="PF13191">
    <property type="entry name" value="AAA_16"/>
    <property type="match status" value="1"/>
</dbReference>
<feature type="domain" description="HTH luxR-type" evidence="3">
    <location>
        <begin position="852"/>
        <end position="916"/>
    </location>
</feature>
<evidence type="ECO:0000256" key="2">
    <source>
        <dbReference type="ARBA" id="ARBA00022840"/>
    </source>
</evidence>
<dbReference type="Pfam" id="PF00196">
    <property type="entry name" value="GerE"/>
    <property type="match status" value="1"/>
</dbReference>
<organism evidence="4 5">
    <name type="scientific">Dactylosporangium vinaceum</name>
    <dbReference type="NCBI Taxonomy" id="53362"/>
    <lineage>
        <taxon>Bacteria</taxon>
        <taxon>Bacillati</taxon>
        <taxon>Actinomycetota</taxon>
        <taxon>Actinomycetes</taxon>
        <taxon>Micromonosporales</taxon>
        <taxon>Micromonosporaceae</taxon>
        <taxon>Dactylosporangium</taxon>
    </lineage>
</organism>
<dbReference type="SUPFAM" id="SSF46894">
    <property type="entry name" value="C-terminal effector domain of the bipartite response regulators"/>
    <property type="match status" value="1"/>
</dbReference>
<dbReference type="RefSeq" id="WP_380030918.1">
    <property type="nucleotide sequence ID" value="NZ_JBHMCA010000070.1"/>
</dbReference>
<dbReference type="PROSITE" id="PS50043">
    <property type="entry name" value="HTH_LUXR_2"/>
    <property type="match status" value="1"/>
</dbReference>
<gene>
    <name evidence="4" type="ORF">ACFFTR_44105</name>
</gene>
<sequence length="916" mass="95948">MTSEALAGRTVECRLLDEFTGTVRSGLSAALVLVGEAGIGKTRLLDHAAASAADLQVARVSGVEPERGLAFAALHRLLRPFLERVEKLPEPQRAALAGAFGLTSGAVADLFLIGLAALTLLAGAADERPLVCLVDDAHWLDRESLAALAFVARRLHADRLGLLFSVRGDEAGPAAALAGLPTLTVTGLPAEAAHDLLARSAPGRVAPAVAERIIADTRGNPLALVELSAGLSAEQLAAGAPLPDRLPLGRRLEEHFLGRARLLPAATQSLLLLAAAAPPDDAALLWRAAGRLGLPPAAADPAVAAGVLTAAPTLAFRHPLIRSAVYSGAPAADRRRAHAAVAAAIDRDADPDRRAWHRAEATAGLDEDVAGELERVSARAGARGGNATLALFLARAAELSPDPQERARRLLVAAEAHLVAGDPAAAERCHALALPGLRTPVARATAHRLGAALAWFGGGVATVTSASMLAVAADADLPADLRDGLLFEAIAAAVLAGRHTAGTTLPELGRAALPEPGRTAAVSTVRALVDAFATRIAVGYAPAVPLLHAAVAALRAEREVSHGTVPFVMTGQWIADDLWDDEGFRAVLEHADELARRQGALHAVYAQLAGRATTAIWSGEFDRAAACFAEADDLGPAIGVPAGDTSRQVELLAWRGLEAQARAAADVAITEWDAHLGYAILGDHARHCLAILDLGRGRYAEALAKLTPGFRGDVIAHGNRALPNLVEAAVRAGDRDLARAALDRLAERATASGTPWALGMLARSRALLAADADAEALFREAAEHLTGTTIVTELVRTYLLHGEWLRRQKRRAEARAQLQIAYDSFAEMGAAAFAERARIELQATGRRARARTAVPDLDLTPQEARVAALAAEGATNAEIATRLFVTASTVEYHLMKIFRKLGITSRRQLGRALRER</sequence>
<comment type="caution">
    <text evidence="4">The sequence shown here is derived from an EMBL/GenBank/DDBJ whole genome shotgun (WGS) entry which is preliminary data.</text>
</comment>
<evidence type="ECO:0000313" key="5">
    <source>
        <dbReference type="Proteomes" id="UP001589608"/>
    </source>
</evidence>
<keyword evidence="2" id="KW-0067">ATP-binding</keyword>
<dbReference type="PANTHER" id="PTHR16305">
    <property type="entry name" value="TESTICULAR SOLUBLE ADENYLYL CYCLASE"/>
    <property type="match status" value="1"/>
</dbReference>
<accession>A0ABV5MMK5</accession>
<dbReference type="InterPro" id="IPR027417">
    <property type="entry name" value="P-loop_NTPase"/>
</dbReference>
<keyword evidence="1" id="KW-0547">Nucleotide-binding</keyword>
<evidence type="ECO:0000313" key="4">
    <source>
        <dbReference type="EMBL" id="MFB9450106.1"/>
    </source>
</evidence>
<dbReference type="SUPFAM" id="SSF52540">
    <property type="entry name" value="P-loop containing nucleoside triphosphate hydrolases"/>
    <property type="match status" value="1"/>
</dbReference>
<dbReference type="CDD" id="cd06170">
    <property type="entry name" value="LuxR_C_like"/>
    <property type="match status" value="1"/>
</dbReference>
<dbReference type="InterPro" id="IPR016032">
    <property type="entry name" value="Sig_transdc_resp-reg_C-effctor"/>
</dbReference>
<dbReference type="InterPro" id="IPR041664">
    <property type="entry name" value="AAA_16"/>
</dbReference>
<reference evidence="4 5" key="1">
    <citation type="submission" date="2024-09" db="EMBL/GenBank/DDBJ databases">
        <authorList>
            <person name="Sun Q."/>
            <person name="Mori K."/>
        </authorList>
    </citation>
    <scope>NUCLEOTIDE SEQUENCE [LARGE SCALE GENOMIC DNA]</scope>
    <source>
        <strain evidence="4 5">JCM 3307</strain>
    </source>
</reference>
<keyword evidence="5" id="KW-1185">Reference proteome</keyword>
<evidence type="ECO:0000256" key="1">
    <source>
        <dbReference type="ARBA" id="ARBA00022741"/>
    </source>
</evidence>
<evidence type="ECO:0000259" key="3">
    <source>
        <dbReference type="PROSITE" id="PS50043"/>
    </source>
</evidence>
<dbReference type="Proteomes" id="UP001589608">
    <property type="component" value="Unassembled WGS sequence"/>
</dbReference>
<dbReference type="PRINTS" id="PR00038">
    <property type="entry name" value="HTHLUXR"/>
</dbReference>
<dbReference type="InterPro" id="IPR036388">
    <property type="entry name" value="WH-like_DNA-bd_sf"/>
</dbReference>
<dbReference type="PANTHER" id="PTHR16305:SF35">
    <property type="entry name" value="TRANSCRIPTIONAL ACTIVATOR DOMAIN"/>
    <property type="match status" value="1"/>
</dbReference>
<dbReference type="InterPro" id="IPR000792">
    <property type="entry name" value="Tscrpt_reg_LuxR_C"/>
</dbReference>
<protein>
    <submittedName>
        <fullName evidence="4">AAA family ATPase</fullName>
    </submittedName>
</protein>
<dbReference type="SMART" id="SM00421">
    <property type="entry name" value="HTH_LUXR"/>
    <property type="match status" value="1"/>
</dbReference>
<dbReference type="EMBL" id="JBHMCA010000070">
    <property type="protein sequence ID" value="MFB9450106.1"/>
    <property type="molecule type" value="Genomic_DNA"/>
</dbReference>